<dbReference type="Proteomes" id="UP000325440">
    <property type="component" value="Unassembled WGS sequence"/>
</dbReference>
<accession>A0A5E4M3F6</accession>
<keyword evidence="2" id="KW-1185">Reference proteome</keyword>
<evidence type="ECO:0000313" key="1">
    <source>
        <dbReference type="EMBL" id="VVC26607.1"/>
    </source>
</evidence>
<organism evidence="1 2">
    <name type="scientific">Cinara cedri</name>
    <dbReference type="NCBI Taxonomy" id="506608"/>
    <lineage>
        <taxon>Eukaryota</taxon>
        <taxon>Metazoa</taxon>
        <taxon>Ecdysozoa</taxon>
        <taxon>Arthropoda</taxon>
        <taxon>Hexapoda</taxon>
        <taxon>Insecta</taxon>
        <taxon>Pterygota</taxon>
        <taxon>Neoptera</taxon>
        <taxon>Paraneoptera</taxon>
        <taxon>Hemiptera</taxon>
        <taxon>Sternorrhyncha</taxon>
        <taxon>Aphidomorpha</taxon>
        <taxon>Aphidoidea</taxon>
        <taxon>Aphididae</taxon>
        <taxon>Lachninae</taxon>
        <taxon>Cinara</taxon>
    </lineage>
</organism>
<dbReference type="EMBL" id="CABPRJ010000039">
    <property type="protein sequence ID" value="VVC26607.1"/>
    <property type="molecule type" value="Genomic_DNA"/>
</dbReference>
<feature type="non-terminal residue" evidence="1">
    <location>
        <position position="296"/>
    </location>
</feature>
<sequence>MPPKSGILQQYFYASSIVLQDQSGPAQLKFTGGHLVYFPTAAMLLAHVLTRLHHIKKPFKIFITYRVTKIHAFLPQCQWGHITTEDNPADPASRSLLPAAMIADRLHRDGPAFVRLPEDQWHMSSIIPISVDQLPDLKTFKKFALMAIEITSLDLILSRFSSFTRLRRSSAYALLKQLSRHISVTLPSIAKLATFWDDIGLIRARGRLINTMLSWDVKHPLLSKISTFHVLTKILFGRDAIRRNIFTYVKCTRQNAVHPAPFMGQIPSVLTESIHVSRHGLWWSLPPQGKPSPKCQ</sequence>
<dbReference type="AlphaFoldDB" id="A0A5E4M3F6"/>
<dbReference type="PANTHER" id="PTHR47331">
    <property type="entry name" value="PHD-TYPE DOMAIN-CONTAINING PROTEIN"/>
    <property type="match status" value="1"/>
</dbReference>
<name>A0A5E4M3F6_9HEMI</name>
<dbReference type="OrthoDB" id="6628734at2759"/>
<protein>
    <submittedName>
        <fullName evidence="1">Uncharacterized protein</fullName>
    </submittedName>
</protein>
<evidence type="ECO:0000313" key="2">
    <source>
        <dbReference type="Proteomes" id="UP000325440"/>
    </source>
</evidence>
<gene>
    <name evidence="1" type="ORF">CINCED_3A025661</name>
</gene>
<reference evidence="1 2" key="1">
    <citation type="submission" date="2019-08" db="EMBL/GenBank/DDBJ databases">
        <authorList>
            <person name="Alioto T."/>
            <person name="Alioto T."/>
            <person name="Gomez Garrido J."/>
        </authorList>
    </citation>
    <scope>NUCLEOTIDE SEQUENCE [LARGE SCALE GENOMIC DNA]</scope>
</reference>
<proteinExistence type="predicted"/>